<keyword evidence="2" id="KW-0812">Transmembrane</keyword>
<accession>A0A101XR04</accession>
<dbReference type="RefSeq" id="WP_082685679.1">
    <property type="nucleotide sequence ID" value="NZ_LPVJ01000031.1"/>
</dbReference>
<feature type="compositionally biased region" description="Basic and acidic residues" evidence="1">
    <location>
        <begin position="226"/>
        <end position="238"/>
    </location>
</feature>
<feature type="region of interest" description="Disordered" evidence="1">
    <location>
        <begin position="213"/>
        <end position="238"/>
    </location>
</feature>
<gene>
    <name evidence="4" type="ORF">ATW55_09330</name>
</gene>
<keyword evidence="2" id="KW-1133">Transmembrane helix</keyword>
<comment type="caution">
    <text evidence="4">The sequence shown here is derived from an EMBL/GenBank/DDBJ whole genome shotgun (WGS) entry which is preliminary data.</text>
</comment>
<keyword evidence="5" id="KW-1185">Reference proteome</keyword>
<feature type="transmembrane region" description="Helical" evidence="2">
    <location>
        <begin position="6"/>
        <end position="23"/>
    </location>
</feature>
<dbReference type="EMBL" id="LPVJ01000031">
    <property type="protein sequence ID" value="KUO95917.1"/>
    <property type="molecule type" value="Genomic_DNA"/>
</dbReference>
<dbReference type="OrthoDB" id="510720at2"/>
<dbReference type="Proteomes" id="UP000053557">
    <property type="component" value="Unassembled WGS sequence"/>
</dbReference>
<dbReference type="InterPro" id="IPR025509">
    <property type="entry name" value="DUF4396"/>
</dbReference>
<feature type="transmembrane region" description="Helical" evidence="2">
    <location>
        <begin position="104"/>
        <end position="123"/>
    </location>
</feature>
<protein>
    <recommendedName>
        <fullName evidence="3">DUF4396 domain-containing protein</fullName>
    </recommendedName>
</protein>
<evidence type="ECO:0000313" key="4">
    <source>
        <dbReference type="EMBL" id="KUO95917.1"/>
    </source>
</evidence>
<feature type="transmembrane region" description="Helical" evidence="2">
    <location>
        <begin position="144"/>
        <end position="166"/>
    </location>
</feature>
<evidence type="ECO:0000256" key="1">
    <source>
        <dbReference type="SAM" id="MobiDB-lite"/>
    </source>
</evidence>
<evidence type="ECO:0000256" key="2">
    <source>
        <dbReference type="SAM" id="Phobius"/>
    </source>
</evidence>
<organism evidence="4 5">
    <name type="scientific">Ferroacidibacillus organovorans</name>
    <dbReference type="NCBI Taxonomy" id="1765683"/>
    <lineage>
        <taxon>Bacteria</taxon>
        <taxon>Bacillati</taxon>
        <taxon>Bacillota</taxon>
        <taxon>Bacilli</taxon>
        <taxon>Bacillales</taxon>
        <taxon>Alicyclobacillaceae</taxon>
        <taxon>Ferroacidibacillus</taxon>
    </lineage>
</organism>
<dbReference type="Pfam" id="PF14342">
    <property type="entry name" value="DUF4396"/>
    <property type="match status" value="1"/>
</dbReference>
<sequence length="238" mass="26504">MNIVATLWGALSIVSVIWLIYDLRHQPEIMNMMKVAWVLITLYLGVLGILIYVTSCREPEPGTHDKFVSPMWKQATGSVIHCVAGDALGIVAAAAVTSSLGTPMYVDMGVEYIVGFLVGWLLFQTIPIMHMNQISFRSAVRTGFWAELLSLTFMVVGMFPTMYFLMRGWSVMSPWSPTFWLVMSISILVGSIVTYPINWWMVARGMKHGMGSSHMMGHGGSHPAHNHQEAHHSGHAHE</sequence>
<proteinExistence type="predicted"/>
<reference evidence="4 5" key="1">
    <citation type="submission" date="2015-12" db="EMBL/GenBank/DDBJ databases">
        <title>Draft genome sequence of Acidibacillus ferrooxidans ITV001, isolated from a chalcopyrite acid mine drainage site in Brazil.</title>
        <authorList>
            <person name="Dall'Agnol H."/>
            <person name="Nancucheo I."/>
            <person name="Johnson B."/>
            <person name="Oliveira R."/>
            <person name="Leite L."/>
            <person name="Pylro V."/>
            <person name="Nunes G.L."/>
            <person name="Tzotzos G."/>
            <person name="Fernandes G.R."/>
            <person name="Dutra J."/>
            <person name="Orellana S.C."/>
            <person name="Oliveira G."/>
        </authorList>
    </citation>
    <scope>NUCLEOTIDE SEQUENCE [LARGE SCALE GENOMIC DNA]</scope>
    <source>
        <strain evidence="5">ITV01</strain>
    </source>
</reference>
<feature type="transmembrane region" description="Helical" evidence="2">
    <location>
        <begin position="178"/>
        <end position="200"/>
    </location>
</feature>
<name>A0A101XR04_9BACL</name>
<feature type="transmembrane region" description="Helical" evidence="2">
    <location>
        <begin position="35"/>
        <end position="53"/>
    </location>
</feature>
<feature type="domain" description="DUF4396" evidence="3">
    <location>
        <begin position="72"/>
        <end position="207"/>
    </location>
</feature>
<evidence type="ECO:0000259" key="3">
    <source>
        <dbReference type="Pfam" id="PF14342"/>
    </source>
</evidence>
<dbReference type="AlphaFoldDB" id="A0A101XR04"/>
<evidence type="ECO:0000313" key="5">
    <source>
        <dbReference type="Proteomes" id="UP000053557"/>
    </source>
</evidence>
<keyword evidence="2" id="KW-0472">Membrane</keyword>